<evidence type="ECO:0000256" key="7">
    <source>
        <dbReference type="SAM" id="Phobius"/>
    </source>
</evidence>
<dbReference type="RefSeq" id="XP_002731205.1">
    <property type="nucleotide sequence ID" value="XM_002731159.2"/>
</dbReference>
<evidence type="ECO:0000256" key="2">
    <source>
        <dbReference type="ARBA" id="ARBA00022679"/>
    </source>
</evidence>
<feature type="transmembrane region" description="Helical" evidence="7">
    <location>
        <begin position="299"/>
        <end position="324"/>
    </location>
</feature>
<gene>
    <name evidence="10" type="primary">LOC100366739</name>
</gene>
<evidence type="ECO:0000256" key="4">
    <source>
        <dbReference type="ARBA" id="ARBA00023027"/>
    </source>
</evidence>
<name>A0ABM0GJG9_SACKO</name>
<dbReference type="PROSITE" id="PS51059">
    <property type="entry name" value="PARP_CATALYTIC"/>
    <property type="match status" value="1"/>
</dbReference>
<evidence type="ECO:0000256" key="6">
    <source>
        <dbReference type="RuleBase" id="RU362114"/>
    </source>
</evidence>
<dbReference type="EC" id="2.4.2.-" evidence="6"/>
<keyword evidence="7" id="KW-0812">Transmembrane</keyword>
<dbReference type="Pfam" id="PF18084">
    <property type="entry name" value="ARTD15_N"/>
    <property type="match status" value="1"/>
</dbReference>
<dbReference type="GeneID" id="100366739"/>
<keyword evidence="4 6" id="KW-0520">NAD</keyword>
<reference evidence="10" key="1">
    <citation type="submission" date="2025-08" db="UniProtKB">
        <authorList>
            <consortium name="RefSeq"/>
        </authorList>
    </citation>
    <scope>IDENTIFICATION</scope>
    <source>
        <tissue evidence="10">Testes</tissue>
    </source>
</reference>
<dbReference type="InterPro" id="IPR041400">
    <property type="entry name" value="PARP16_N"/>
</dbReference>
<evidence type="ECO:0000313" key="10">
    <source>
        <dbReference type="RefSeq" id="XP_002731205.1"/>
    </source>
</evidence>
<accession>A0ABM0GJG9</accession>
<comment type="similarity">
    <text evidence="5">Belongs to the ARTD/PARP family.</text>
</comment>
<keyword evidence="7" id="KW-1133">Transmembrane helix</keyword>
<dbReference type="InterPro" id="IPR012317">
    <property type="entry name" value="Poly(ADP-ribose)pol_cat_dom"/>
</dbReference>
<dbReference type="Gene3D" id="3.90.228.10">
    <property type="match status" value="1"/>
</dbReference>
<keyword evidence="3" id="KW-0548">Nucleotidyltransferase</keyword>
<evidence type="ECO:0000313" key="9">
    <source>
        <dbReference type="Proteomes" id="UP000694865"/>
    </source>
</evidence>
<dbReference type="SUPFAM" id="SSF56399">
    <property type="entry name" value="ADP-ribosylation"/>
    <property type="match status" value="1"/>
</dbReference>
<dbReference type="Proteomes" id="UP000694865">
    <property type="component" value="Unplaced"/>
</dbReference>
<dbReference type="Pfam" id="PF00644">
    <property type="entry name" value="PARP"/>
    <property type="match status" value="1"/>
</dbReference>
<keyword evidence="7" id="KW-0472">Membrane</keyword>
<evidence type="ECO:0000259" key="8">
    <source>
        <dbReference type="PROSITE" id="PS51059"/>
    </source>
</evidence>
<keyword evidence="1 6" id="KW-0328">Glycosyltransferase</keyword>
<sequence>MVSAELRDRVIERLNEDPTGADIKFSLFFAAANNYRHDTVLRPFPPMFLNANGEKDFRKLAKVCKEILPVQRLLHVSDQSIMGSQAWQLMDWVLSTKAFTLKSHGTAKFEEIKQLTGAPSYDVEPTHIYEIHPNSVSDTKFEELRDCRDLLYAYHGSRVENFHSILHNGLHAHMNKNSLFGEGTYLSSDLSVTMPYAPAGKGWDDSCIGDLLSCIAVCEMIDHPDVKCTTKDSKNNVIRSRAQAPSSMGGDVPDKYYIVTNNEVLRVKYLLVYASRTVKPRAAAAQSSRLLTWMKNHQVAMVMIGYMLILLFIGFMNSSAYKVFMRKYLGIR</sequence>
<organism evidence="9 10">
    <name type="scientific">Saccoglossus kowalevskii</name>
    <name type="common">Acorn worm</name>
    <dbReference type="NCBI Taxonomy" id="10224"/>
    <lineage>
        <taxon>Eukaryota</taxon>
        <taxon>Metazoa</taxon>
        <taxon>Hemichordata</taxon>
        <taxon>Enteropneusta</taxon>
        <taxon>Harrimaniidae</taxon>
        <taxon>Saccoglossus</taxon>
    </lineage>
</organism>
<evidence type="ECO:0000256" key="1">
    <source>
        <dbReference type="ARBA" id="ARBA00022676"/>
    </source>
</evidence>
<dbReference type="PANTHER" id="PTHR21328">
    <property type="entry name" value="POLY ADP-RIBOSE POLYMERASE FAMILY, MEMBER PARP"/>
    <property type="match status" value="1"/>
</dbReference>
<keyword evidence="9" id="KW-1185">Reference proteome</keyword>
<proteinExistence type="inferred from homology"/>
<evidence type="ECO:0000256" key="3">
    <source>
        <dbReference type="ARBA" id="ARBA00022695"/>
    </source>
</evidence>
<evidence type="ECO:0000256" key="5">
    <source>
        <dbReference type="ARBA" id="ARBA00024347"/>
    </source>
</evidence>
<keyword evidence="2 6" id="KW-0808">Transferase</keyword>
<protein>
    <recommendedName>
        <fullName evidence="6">Poly [ADP-ribose] polymerase</fullName>
        <shortName evidence="6">PARP</shortName>
        <ecNumber evidence="6">2.4.2.-</ecNumber>
    </recommendedName>
</protein>
<feature type="domain" description="PARP catalytic" evidence="8">
    <location>
        <begin position="81"/>
        <end position="282"/>
    </location>
</feature>
<dbReference type="InterPro" id="IPR051838">
    <property type="entry name" value="ARTD_PARP"/>
</dbReference>